<evidence type="ECO:0000259" key="10">
    <source>
        <dbReference type="Pfam" id="PF17147"/>
    </source>
</evidence>
<keyword evidence="1" id="KW-0813">Transport</keyword>
<dbReference type="Pfam" id="PF17147">
    <property type="entry name" value="PFOR_II"/>
    <property type="match status" value="1"/>
</dbReference>
<dbReference type="InterPro" id="IPR033412">
    <property type="entry name" value="PFOR_II"/>
</dbReference>
<dbReference type="GO" id="GO:0019164">
    <property type="term" value="F:pyruvate synthase activity"/>
    <property type="evidence" value="ECO:0007669"/>
    <property type="project" value="UniProtKB-EC"/>
</dbReference>
<feature type="domain" description="Thiamine pyrophosphate enzyme TPP-binding" evidence="9">
    <location>
        <begin position="553"/>
        <end position="663"/>
    </location>
</feature>
<proteinExistence type="predicted"/>
<dbReference type="InterPro" id="IPR029061">
    <property type="entry name" value="THDP-binding"/>
</dbReference>
<organism evidence="11">
    <name type="scientific">hydrothermal vent metagenome</name>
    <dbReference type="NCBI Taxonomy" id="652676"/>
    <lineage>
        <taxon>unclassified sequences</taxon>
        <taxon>metagenomes</taxon>
        <taxon>ecological metagenomes</taxon>
    </lineage>
</organism>
<keyword evidence="6" id="KW-0411">Iron-sulfur</keyword>
<dbReference type="SUPFAM" id="SSF52922">
    <property type="entry name" value="TK C-terminal domain-like"/>
    <property type="match status" value="1"/>
</dbReference>
<dbReference type="GO" id="GO:0051539">
    <property type="term" value="F:4 iron, 4 sulfur cluster binding"/>
    <property type="evidence" value="ECO:0007669"/>
    <property type="project" value="UniProtKB-KW"/>
</dbReference>
<feature type="domain" description="Pyruvate flavodoxin/ferredoxin oxidoreductase pyrimidine binding" evidence="8">
    <location>
        <begin position="37"/>
        <end position="261"/>
    </location>
</feature>
<keyword evidence="3" id="KW-0249">Electron transport</keyword>
<dbReference type="InterPro" id="IPR009014">
    <property type="entry name" value="Transketo_C/PFOR_II"/>
</dbReference>
<evidence type="ECO:0000259" key="8">
    <source>
        <dbReference type="Pfam" id="PF01855"/>
    </source>
</evidence>
<dbReference type="InterPro" id="IPR011766">
    <property type="entry name" value="TPP_enzyme_TPP-bd"/>
</dbReference>
<dbReference type="InterPro" id="IPR002880">
    <property type="entry name" value="Pyrv_Fd/Flavodoxin_OxRdtase_N"/>
</dbReference>
<accession>A0A3B1DWM4</accession>
<protein>
    <submittedName>
        <fullName evidence="11">Pyruvate:ferredoxin oxidoreductase, alpha subunit / Pyruvate:ferredoxin oxidoreductase, beta subunit</fullName>
        <ecNumber evidence="11">1.2.7.1</ecNumber>
    </submittedName>
</protein>
<dbReference type="Gene3D" id="3.40.50.920">
    <property type="match status" value="1"/>
</dbReference>
<dbReference type="GO" id="GO:0006979">
    <property type="term" value="P:response to oxidative stress"/>
    <property type="evidence" value="ECO:0007669"/>
    <property type="project" value="TreeGrafter"/>
</dbReference>
<dbReference type="GO" id="GO:0030976">
    <property type="term" value="F:thiamine pyrophosphate binding"/>
    <property type="evidence" value="ECO:0007669"/>
    <property type="project" value="InterPro"/>
</dbReference>
<feature type="domain" description="Pyruvate:ferredoxin oxidoreductase core" evidence="10">
    <location>
        <begin position="284"/>
        <end position="386"/>
    </location>
</feature>
<keyword evidence="4 11" id="KW-0560">Oxidoreductase</keyword>
<dbReference type="SUPFAM" id="SSF52518">
    <property type="entry name" value="Thiamin diphosphate-binding fold (THDP-binding)"/>
    <property type="match status" value="2"/>
</dbReference>
<evidence type="ECO:0000256" key="2">
    <source>
        <dbReference type="ARBA" id="ARBA00022485"/>
    </source>
</evidence>
<keyword evidence="2" id="KW-0004">4Fe-4S</keyword>
<dbReference type="CDD" id="cd07034">
    <property type="entry name" value="TPP_PYR_PFOR_IOR-alpha_like"/>
    <property type="match status" value="1"/>
</dbReference>
<dbReference type="EMBL" id="UOGK01000537">
    <property type="protein sequence ID" value="VAX41423.1"/>
    <property type="molecule type" value="Genomic_DNA"/>
</dbReference>
<dbReference type="AlphaFoldDB" id="A0A3B1DWM4"/>
<evidence type="ECO:0000256" key="6">
    <source>
        <dbReference type="ARBA" id="ARBA00023014"/>
    </source>
</evidence>
<evidence type="ECO:0000313" key="11">
    <source>
        <dbReference type="EMBL" id="VAX41423.1"/>
    </source>
</evidence>
<dbReference type="PANTHER" id="PTHR32154:SF0">
    <property type="entry name" value="PYRUVATE-FLAVODOXIN OXIDOREDUCTASE-RELATED"/>
    <property type="match status" value="1"/>
</dbReference>
<dbReference type="Pfam" id="PF02775">
    <property type="entry name" value="TPP_enzyme_C"/>
    <property type="match status" value="1"/>
</dbReference>
<feature type="region of interest" description="Disordered" evidence="7">
    <location>
        <begin position="1"/>
        <end position="25"/>
    </location>
</feature>
<dbReference type="Pfam" id="PF01855">
    <property type="entry name" value="POR_N"/>
    <property type="match status" value="1"/>
</dbReference>
<keyword evidence="2" id="KW-0479">Metal-binding</keyword>
<dbReference type="Gene3D" id="3.40.50.970">
    <property type="match status" value="2"/>
</dbReference>
<keyword evidence="5" id="KW-0408">Iron</keyword>
<dbReference type="EC" id="1.2.7.1" evidence="11"/>
<evidence type="ECO:0000256" key="3">
    <source>
        <dbReference type="ARBA" id="ARBA00022982"/>
    </source>
</evidence>
<dbReference type="InterPro" id="IPR050722">
    <property type="entry name" value="Pyruvate:ferred/Flavod_OxRd"/>
</dbReference>
<evidence type="ECO:0000256" key="5">
    <source>
        <dbReference type="ARBA" id="ARBA00023004"/>
    </source>
</evidence>
<dbReference type="PANTHER" id="PTHR32154">
    <property type="entry name" value="PYRUVATE-FLAVODOXIN OXIDOREDUCTASE-RELATED"/>
    <property type="match status" value="1"/>
</dbReference>
<evidence type="ECO:0000256" key="1">
    <source>
        <dbReference type="ARBA" id="ARBA00022448"/>
    </source>
</evidence>
<evidence type="ECO:0000256" key="7">
    <source>
        <dbReference type="SAM" id="MobiDB-lite"/>
    </source>
</evidence>
<evidence type="ECO:0000259" key="9">
    <source>
        <dbReference type="Pfam" id="PF02775"/>
    </source>
</evidence>
<keyword evidence="11" id="KW-0670">Pyruvate</keyword>
<sequence>MSSTASTATNGALTQTPAGQVRQRTDLKSGNEAAAMAARDIGFHVMGYFPITPSTEVAESLSMMQADGEHDICMIPGDGEHGAAGICYGASLGGGRVLNATSSQGLLFALEQLPVQSGTRAPMVLNVATRTISGPLDIRCDHSDIYFALNTGWIILMARDPQAVYDLNFAAIRIGEHEDVRLPVIVAYDGFFTSHQKRRLEVFDDLEPVKAFLGECAAPYTALDPKNPVTFGPYMNDPDLINNKVQLSLAMEAARRVIPEVLEELAALTGRHYPVMDEYRMDDAEVAVVLMNSAAETAKEVADRFREQGHKVGVLSPNILRPFPAEEFRRALQHVKAILIGDRGDSPGADGGNLSLEVRAALQQDPDNRTLVLTRIYGLGGKDFDNTDAEAFFTEALEAASAKKVSKPFAFHGAHAGKNTESPPIGLPVIETAELTRGMAKVTQDPETGKLEVELEPFWAMTAKPNRIAPGHGACPGCGIFPVLHQMFHALTGDVVVLFQTGCAMVVTTGYPKTAHRITYIHNLFQNGAATLSGLVEMYHELLHRDELKDAADITFVMVSGDGGMDIGMGPALGTAHRNHHMMILEYDNQGYMNTGAQASYSTPRGHRTSTSEVGTVRKGKRFHHKDSAQIFAATHIPYVFTAAEGYPEDFMRKVAKAQWYCKREGLVYGKVLSSCPLNWRTSDDASLEVLQAAIDSCFFPLYEVEHGHTTITYDPDALGRRRPAREWLGAMGKTKHLVKPENADDLAHLEAEIARRWHRLKAMHEHPEL</sequence>
<dbReference type="FunFam" id="3.40.50.970:FF:000012">
    <property type="entry name" value="Pyruvate:ferredoxin (Flavodoxin) oxidoreductase"/>
    <property type="match status" value="1"/>
</dbReference>
<evidence type="ECO:0000256" key="4">
    <source>
        <dbReference type="ARBA" id="ARBA00023002"/>
    </source>
</evidence>
<reference evidence="11" key="1">
    <citation type="submission" date="2018-06" db="EMBL/GenBank/DDBJ databases">
        <authorList>
            <person name="Zhirakovskaya E."/>
        </authorList>
    </citation>
    <scope>NUCLEOTIDE SEQUENCE</scope>
</reference>
<name>A0A3B1DWM4_9ZZZZ</name>
<feature type="compositionally biased region" description="Polar residues" evidence="7">
    <location>
        <begin position="1"/>
        <end position="18"/>
    </location>
</feature>
<gene>
    <name evidence="11" type="ORF">MNBD_PLANCTO03-1962</name>
</gene>